<keyword evidence="2" id="KW-1185">Reference proteome</keyword>
<organism evidence="1 2">
    <name type="scientific">Campylobacter pinnipediorum subsp. caledonicus</name>
    <dbReference type="NCBI Taxonomy" id="1874362"/>
    <lineage>
        <taxon>Bacteria</taxon>
        <taxon>Pseudomonadati</taxon>
        <taxon>Campylobacterota</taxon>
        <taxon>Epsilonproteobacteria</taxon>
        <taxon>Campylobacterales</taxon>
        <taxon>Campylobacteraceae</taxon>
        <taxon>Campylobacter</taxon>
    </lineage>
</organism>
<dbReference type="KEGG" id="cpin:CPIN18020_0963"/>
<dbReference type="GO" id="GO:0004668">
    <property type="term" value="F:protein-arginine deiminase activity"/>
    <property type="evidence" value="ECO:0007669"/>
    <property type="project" value="InterPro"/>
</dbReference>
<dbReference type="Proteomes" id="UP000190868">
    <property type="component" value="Chromosome"/>
</dbReference>
<dbReference type="PANTHER" id="PTHR31377:SF0">
    <property type="entry name" value="AGMATINE DEIMINASE-RELATED"/>
    <property type="match status" value="1"/>
</dbReference>
<name>A0A1S6U7X5_9BACT</name>
<reference evidence="2" key="1">
    <citation type="submission" date="2016-09" db="EMBL/GenBank/DDBJ databases">
        <title>Comparative genomics of the Campylobacter concisus group.</title>
        <authorList>
            <person name="Miller W.G."/>
            <person name="Yee E."/>
            <person name="Chapman M.H."/>
            <person name="Huynh S."/>
            <person name="Bono J.L."/>
            <person name="On S.L.W."/>
            <person name="StLeger J."/>
            <person name="Foster G."/>
            <person name="Parker C.T."/>
        </authorList>
    </citation>
    <scope>NUCLEOTIDE SEQUENCE [LARGE SCALE GENOMIC DNA]</scope>
    <source>
        <strain evidence="2">RM18021</strain>
    </source>
</reference>
<protein>
    <submittedName>
        <fullName evidence="1">Agmatine deiminase</fullName>
        <ecNumber evidence="1">3.5.3.12</ecNumber>
    </submittedName>
</protein>
<keyword evidence="1" id="KW-0378">Hydrolase</keyword>
<dbReference type="GO" id="GO:0047632">
    <property type="term" value="F:agmatine deiminase activity"/>
    <property type="evidence" value="ECO:0007669"/>
    <property type="project" value="UniProtKB-EC"/>
</dbReference>
<dbReference type="AlphaFoldDB" id="A0A1S6U7X5"/>
<dbReference type="PANTHER" id="PTHR31377">
    <property type="entry name" value="AGMATINE DEIMINASE-RELATED"/>
    <property type="match status" value="1"/>
</dbReference>
<dbReference type="EC" id="3.5.3.12" evidence="1"/>
<dbReference type="SUPFAM" id="SSF55909">
    <property type="entry name" value="Pentein"/>
    <property type="match status" value="1"/>
</dbReference>
<gene>
    <name evidence="1" type="primary">aguA</name>
    <name evidence="1" type="ORF">CPIN18021_0965</name>
</gene>
<dbReference type="EMBL" id="CP017258">
    <property type="protein sequence ID" value="AQW87772.1"/>
    <property type="molecule type" value="Genomic_DNA"/>
</dbReference>
<evidence type="ECO:0000313" key="2">
    <source>
        <dbReference type="Proteomes" id="UP000190868"/>
    </source>
</evidence>
<dbReference type="Pfam" id="PF04371">
    <property type="entry name" value="PAD_porph"/>
    <property type="match status" value="1"/>
</dbReference>
<proteinExistence type="predicted"/>
<dbReference type="Gene3D" id="3.75.10.10">
    <property type="entry name" value="L-arginine/glycine Amidinotransferase, Chain A"/>
    <property type="match status" value="1"/>
</dbReference>
<dbReference type="GO" id="GO:0009446">
    <property type="term" value="P:putrescine biosynthetic process"/>
    <property type="evidence" value="ECO:0007669"/>
    <property type="project" value="InterPro"/>
</dbReference>
<evidence type="ECO:0000313" key="1">
    <source>
        <dbReference type="EMBL" id="AQW87772.1"/>
    </source>
</evidence>
<accession>A0A1S6U7X5</accession>
<dbReference type="InterPro" id="IPR007466">
    <property type="entry name" value="Peptidyl-Arg-deiminase_porph"/>
</dbReference>
<sequence>MSIRAFGEWEKQESLLLSLPHKNTDWSPYLEEILTSYEELVSAVSAFEKCILICPDDEVLKRFSKFKNCEFYNIDTDDTWIRDYGSIDVLSDNELVSYDFKFNAWGDKFSSSNDNALNVKLNKFLNKNLKSIDMVLEGGSVDFNSKDVLLTTEYCLLNKNRNPNLTKEMLEKELKNLFGLEKIIWLKHGFIKGDDTDHHIDTLARFISSDTIAYASCDDENDEHFKELKKMEDELKKTGFNLISLPIPKAKFFEGKRLGCTYTNFIFINNALIVPTYNDDNDDIVIQKLKNALPNLEIIGVNSLVFVRQNGSLHCSSQNKFLKI</sequence>